<gene>
    <name evidence="2" type="ORF">BDV98DRAFT_85828</name>
</gene>
<feature type="compositionally biased region" description="Basic and acidic residues" evidence="1">
    <location>
        <begin position="15"/>
        <end position="25"/>
    </location>
</feature>
<protein>
    <submittedName>
        <fullName evidence="2">Uncharacterized protein</fullName>
    </submittedName>
</protein>
<feature type="region of interest" description="Disordered" evidence="1">
    <location>
        <begin position="57"/>
        <end position="180"/>
    </location>
</feature>
<dbReference type="EMBL" id="ML178826">
    <property type="protein sequence ID" value="TFL00985.1"/>
    <property type="molecule type" value="Genomic_DNA"/>
</dbReference>
<organism evidence="2 3">
    <name type="scientific">Pterulicium gracile</name>
    <dbReference type="NCBI Taxonomy" id="1884261"/>
    <lineage>
        <taxon>Eukaryota</taxon>
        <taxon>Fungi</taxon>
        <taxon>Dikarya</taxon>
        <taxon>Basidiomycota</taxon>
        <taxon>Agaricomycotina</taxon>
        <taxon>Agaricomycetes</taxon>
        <taxon>Agaricomycetidae</taxon>
        <taxon>Agaricales</taxon>
        <taxon>Pleurotineae</taxon>
        <taxon>Pterulaceae</taxon>
        <taxon>Pterulicium</taxon>
    </lineage>
</organism>
<sequence>MKVEEPAHLLPDSRAPAEAKQEHSTRSLAVPANTVAVALPKSLKGKEKAAAAEVIEISSDESKSESAPVVKAKDPGPVLSSPRKRRAAVKKHESNQLTSDSDTNSKVKDESPFTSGSVPLSARKRRPAVKKLEDGFMPPDDDTLGVSVAARPGRPTTSSRHRHDSSVKPEDAVHERQANE</sequence>
<reference evidence="2 3" key="1">
    <citation type="journal article" date="2019" name="Nat. Ecol. Evol.">
        <title>Megaphylogeny resolves global patterns of mushroom evolution.</title>
        <authorList>
            <person name="Varga T."/>
            <person name="Krizsan K."/>
            <person name="Foldi C."/>
            <person name="Dima B."/>
            <person name="Sanchez-Garcia M."/>
            <person name="Sanchez-Ramirez S."/>
            <person name="Szollosi G.J."/>
            <person name="Szarkandi J.G."/>
            <person name="Papp V."/>
            <person name="Albert L."/>
            <person name="Andreopoulos W."/>
            <person name="Angelini C."/>
            <person name="Antonin V."/>
            <person name="Barry K.W."/>
            <person name="Bougher N.L."/>
            <person name="Buchanan P."/>
            <person name="Buyck B."/>
            <person name="Bense V."/>
            <person name="Catcheside P."/>
            <person name="Chovatia M."/>
            <person name="Cooper J."/>
            <person name="Damon W."/>
            <person name="Desjardin D."/>
            <person name="Finy P."/>
            <person name="Geml J."/>
            <person name="Haridas S."/>
            <person name="Hughes K."/>
            <person name="Justo A."/>
            <person name="Karasinski D."/>
            <person name="Kautmanova I."/>
            <person name="Kiss B."/>
            <person name="Kocsube S."/>
            <person name="Kotiranta H."/>
            <person name="LaButti K.M."/>
            <person name="Lechner B.E."/>
            <person name="Liimatainen K."/>
            <person name="Lipzen A."/>
            <person name="Lukacs Z."/>
            <person name="Mihaltcheva S."/>
            <person name="Morgado L.N."/>
            <person name="Niskanen T."/>
            <person name="Noordeloos M.E."/>
            <person name="Ohm R.A."/>
            <person name="Ortiz-Santana B."/>
            <person name="Ovrebo C."/>
            <person name="Racz N."/>
            <person name="Riley R."/>
            <person name="Savchenko A."/>
            <person name="Shiryaev A."/>
            <person name="Soop K."/>
            <person name="Spirin V."/>
            <person name="Szebenyi C."/>
            <person name="Tomsovsky M."/>
            <person name="Tulloss R.E."/>
            <person name="Uehling J."/>
            <person name="Grigoriev I.V."/>
            <person name="Vagvolgyi C."/>
            <person name="Papp T."/>
            <person name="Martin F.M."/>
            <person name="Miettinen O."/>
            <person name="Hibbett D.S."/>
            <person name="Nagy L.G."/>
        </authorList>
    </citation>
    <scope>NUCLEOTIDE SEQUENCE [LARGE SCALE GENOMIC DNA]</scope>
    <source>
        <strain evidence="2 3">CBS 309.79</strain>
    </source>
</reference>
<proteinExistence type="predicted"/>
<feature type="compositionally biased region" description="Basic and acidic residues" evidence="1">
    <location>
        <begin position="164"/>
        <end position="180"/>
    </location>
</feature>
<feature type="region of interest" description="Disordered" evidence="1">
    <location>
        <begin position="1"/>
        <end position="31"/>
    </location>
</feature>
<accession>A0A5C3QFX7</accession>
<evidence type="ECO:0000313" key="2">
    <source>
        <dbReference type="EMBL" id="TFL00985.1"/>
    </source>
</evidence>
<evidence type="ECO:0000313" key="3">
    <source>
        <dbReference type="Proteomes" id="UP000305067"/>
    </source>
</evidence>
<dbReference type="Proteomes" id="UP000305067">
    <property type="component" value="Unassembled WGS sequence"/>
</dbReference>
<name>A0A5C3QFX7_9AGAR</name>
<keyword evidence="3" id="KW-1185">Reference proteome</keyword>
<dbReference type="AlphaFoldDB" id="A0A5C3QFX7"/>
<evidence type="ECO:0000256" key="1">
    <source>
        <dbReference type="SAM" id="MobiDB-lite"/>
    </source>
</evidence>